<proteinExistence type="predicted"/>
<dbReference type="STRING" id="553175.POREN0001_1866"/>
<evidence type="ECO:0000313" key="1">
    <source>
        <dbReference type="EMBL" id="EEN82347.1"/>
    </source>
</evidence>
<sequence length="43" mass="5220">MRHPSQKLLFLRFFLFLFGALRLAKVRVFRDFEGVTTPLFYLK</sequence>
<reference evidence="1 2" key="1">
    <citation type="submission" date="2009-04" db="EMBL/GenBank/DDBJ databases">
        <authorList>
            <person name="Sebastian Y."/>
            <person name="Madupu R."/>
            <person name="Durkin A.S."/>
            <person name="Torralba M."/>
            <person name="Methe B."/>
            <person name="Sutton G.G."/>
            <person name="Strausberg R.L."/>
            <person name="Nelson K.E."/>
        </authorList>
    </citation>
    <scope>NUCLEOTIDE SEQUENCE [LARGE SCALE GENOMIC DNA]</scope>
    <source>
        <strain evidence="2">ATCC 35406 / BCRC 14492 / JCM 8526 / NCTC 13058 / HG 370</strain>
    </source>
</reference>
<evidence type="ECO:0000313" key="2">
    <source>
        <dbReference type="Proteomes" id="UP000004295"/>
    </source>
</evidence>
<organism evidence="1 2">
    <name type="scientific">Porphyromonas endodontalis (strain ATCC 35406 / DSM 24491 / JCM 8526 / CCUG 16442 / BCRC 14492 / NCTC 13058 / HG 370)</name>
    <name type="common">Bacteroides endodontalis</name>
    <dbReference type="NCBI Taxonomy" id="553175"/>
    <lineage>
        <taxon>Bacteria</taxon>
        <taxon>Pseudomonadati</taxon>
        <taxon>Bacteroidota</taxon>
        <taxon>Bacteroidia</taxon>
        <taxon>Bacteroidales</taxon>
        <taxon>Porphyromonadaceae</taxon>
        <taxon>Porphyromonas</taxon>
    </lineage>
</organism>
<comment type="caution">
    <text evidence="1">The sequence shown here is derived from an EMBL/GenBank/DDBJ whole genome shotgun (WGS) entry which is preliminary data.</text>
</comment>
<accession>C3JBX8</accession>
<dbReference type="EMBL" id="ACNN01000026">
    <property type="protein sequence ID" value="EEN82347.1"/>
    <property type="molecule type" value="Genomic_DNA"/>
</dbReference>
<gene>
    <name evidence="1" type="ORF">POREN0001_1866</name>
</gene>
<dbReference type="Proteomes" id="UP000004295">
    <property type="component" value="Unassembled WGS sequence"/>
</dbReference>
<keyword evidence="2" id="KW-1185">Reference proteome</keyword>
<protein>
    <submittedName>
        <fullName evidence="1">Uncharacterized protein</fullName>
    </submittedName>
</protein>
<name>C3JBX8_POREA</name>
<dbReference type="AlphaFoldDB" id="C3JBX8"/>